<name>A0A081CBC9_PSEA2</name>
<keyword evidence="2" id="KW-1185">Reference proteome</keyword>
<dbReference type="AlphaFoldDB" id="A0A081CBC9"/>
<protein>
    <submittedName>
        <fullName evidence="1">Uncharacterized protein</fullName>
    </submittedName>
</protein>
<dbReference type="HOGENOM" id="CLU_1602464_0_0_1"/>
<dbReference type="RefSeq" id="XP_014657615.1">
    <property type="nucleotide sequence ID" value="XM_014802129.1"/>
</dbReference>
<proteinExistence type="predicted"/>
<evidence type="ECO:0000313" key="2">
    <source>
        <dbReference type="Proteomes" id="UP000053758"/>
    </source>
</evidence>
<dbReference type="EMBL" id="DF830071">
    <property type="protein sequence ID" value="GAK63975.1"/>
    <property type="molecule type" value="Genomic_DNA"/>
</dbReference>
<evidence type="ECO:0000313" key="1">
    <source>
        <dbReference type="EMBL" id="GAK63975.1"/>
    </source>
</evidence>
<organism evidence="1 2">
    <name type="scientific">Pseudozyma antarctica</name>
    <name type="common">Yeast</name>
    <name type="synonym">Candida antarctica</name>
    <dbReference type="NCBI Taxonomy" id="84753"/>
    <lineage>
        <taxon>Eukaryota</taxon>
        <taxon>Fungi</taxon>
        <taxon>Dikarya</taxon>
        <taxon>Basidiomycota</taxon>
        <taxon>Ustilaginomycotina</taxon>
        <taxon>Ustilaginomycetes</taxon>
        <taxon>Ustilaginales</taxon>
        <taxon>Ustilaginaceae</taxon>
        <taxon>Moesziomyces</taxon>
    </lineage>
</organism>
<dbReference type="Proteomes" id="UP000053758">
    <property type="component" value="Unassembled WGS sequence"/>
</dbReference>
<sequence length="166" mass="17219">MHSFKVRRETEGGGSAPPHRGITAKIRHTVPSDREHRSAWMTRRAVAEAGVTSAQRLVARTDLLGAVRFRGQRGGLVGKRAPAGLKASPAAAAPAEPAAPAAAAEAGQRDSAASQTFSNFNWAVAMGPAPFRRSQIPSSDASSASCDLGLSPPFPLTGTPSPCTMH</sequence>
<gene>
    <name evidence="1" type="ORF">PAN0_004d2184</name>
</gene>
<reference evidence="2" key="1">
    <citation type="journal article" date="2014" name="Genome Announc.">
        <title>Draft Genome Sequence of the Yeast Pseudozyma antarctica Type Strain JCM10317, a Producer of the Glycolipid Biosurfactants, Mannosylerythritol Lipids.</title>
        <authorList>
            <person name="Saika A."/>
            <person name="Koike H."/>
            <person name="Hori T."/>
            <person name="Fukuoka T."/>
            <person name="Sato S."/>
            <person name="Habe H."/>
            <person name="Kitamoto D."/>
            <person name="Morita T."/>
        </authorList>
    </citation>
    <scope>NUCLEOTIDE SEQUENCE [LARGE SCALE GENOMIC DNA]</scope>
    <source>
        <strain evidence="2">JCM 10317</strain>
    </source>
</reference>
<dbReference type="GeneID" id="26303165"/>
<accession>A0A081CBC9</accession>